<dbReference type="AlphaFoldDB" id="A0AAV7PSE9"/>
<dbReference type="Proteomes" id="UP001066276">
    <property type="component" value="Chromosome 7"/>
</dbReference>
<sequence length="78" mass="7910">MSGTVSDRPQGPTCMSPVPSAPGRLRSLSQCGVVLAGHDHPQYDGGVQCGCSATAAGRVSVRTQEGVLSLCLPSTRLG</sequence>
<organism evidence="2 3">
    <name type="scientific">Pleurodeles waltl</name>
    <name type="common">Iberian ribbed newt</name>
    <dbReference type="NCBI Taxonomy" id="8319"/>
    <lineage>
        <taxon>Eukaryota</taxon>
        <taxon>Metazoa</taxon>
        <taxon>Chordata</taxon>
        <taxon>Craniata</taxon>
        <taxon>Vertebrata</taxon>
        <taxon>Euteleostomi</taxon>
        <taxon>Amphibia</taxon>
        <taxon>Batrachia</taxon>
        <taxon>Caudata</taxon>
        <taxon>Salamandroidea</taxon>
        <taxon>Salamandridae</taxon>
        <taxon>Pleurodelinae</taxon>
        <taxon>Pleurodeles</taxon>
    </lineage>
</organism>
<reference evidence="2" key="1">
    <citation type="journal article" date="2022" name="bioRxiv">
        <title>Sequencing and chromosome-scale assembly of the giantPleurodeles waltlgenome.</title>
        <authorList>
            <person name="Brown T."/>
            <person name="Elewa A."/>
            <person name="Iarovenko S."/>
            <person name="Subramanian E."/>
            <person name="Araus A.J."/>
            <person name="Petzold A."/>
            <person name="Susuki M."/>
            <person name="Suzuki K.-i.T."/>
            <person name="Hayashi T."/>
            <person name="Toyoda A."/>
            <person name="Oliveira C."/>
            <person name="Osipova E."/>
            <person name="Leigh N.D."/>
            <person name="Simon A."/>
            <person name="Yun M.H."/>
        </authorList>
    </citation>
    <scope>NUCLEOTIDE SEQUENCE</scope>
    <source>
        <strain evidence="2">20211129_DDA</strain>
        <tissue evidence="2">Liver</tissue>
    </source>
</reference>
<accession>A0AAV7PSE9</accession>
<gene>
    <name evidence="2" type="ORF">NDU88_008543</name>
</gene>
<protein>
    <submittedName>
        <fullName evidence="2">Uncharacterized protein</fullName>
    </submittedName>
</protein>
<feature type="region of interest" description="Disordered" evidence="1">
    <location>
        <begin position="1"/>
        <end position="21"/>
    </location>
</feature>
<evidence type="ECO:0000256" key="1">
    <source>
        <dbReference type="SAM" id="MobiDB-lite"/>
    </source>
</evidence>
<name>A0AAV7PSE9_PLEWA</name>
<proteinExistence type="predicted"/>
<evidence type="ECO:0000313" key="3">
    <source>
        <dbReference type="Proteomes" id="UP001066276"/>
    </source>
</evidence>
<comment type="caution">
    <text evidence="2">The sequence shown here is derived from an EMBL/GenBank/DDBJ whole genome shotgun (WGS) entry which is preliminary data.</text>
</comment>
<dbReference type="EMBL" id="JANPWB010000011">
    <property type="protein sequence ID" value="KAJ1130187.1"/>
    <property type="molecule type" value="Genomic_DNA"/>
</dbReference>
<evidence type="ECO:0000313" key="2">
    <source>
        <dbReference type="EMBL" id="KAJ1130187.1"/>
    </source>
</evidence>
<keyword evidence="3" id="KW-1185">Reference proteome</keyword>